<dbReference type="InterPro" id="IPR050738">
    <property type="entry name" value="Sulfatase"/>
</dbReference>
<dbReference type="RefSeq" id="WP_261972174.1">
    <property type="nucleotide sequence ID" value="NZ_CP103460.1"/>
</dbReference>
<gene>
    <name evidence="5" type="ORF">QWY81_01490</name>
</gene>
<dbReference type="PANTHER" id="PTHR42693:SF53">
    <property type="entry name" value="ENDO-4-O-SULFATASE"/>
    <property type="match status" value="1"/>
</dbReference>
<dbReference type="InterPro" id="IPR000917">
    <property type="entry name" value="Sulfatase_N"/>
</dbReference>
<keyword evidence="2" id="KW-0378">Hydrolase</keyword>
<dbReference type="Gene3D" id="3.40.720.10">
    <property type="entry name" value="Alkaline Phosphatase, subunit A"/>
    <property type="match status" value="1"/>
</dbReference>
<feature type="chain" id="PRO_5042491926" evidence="3">
    <location>
        <begin position="23"/>
        <end position="490"/>
    </location>
</feature>
<comment type="caution">
    <text evidence="5">The sequence shown here is derived from an EMBL/GenBank/DDBJ whole genome shotgun (WGS) entry which is preliminary data.</text>
</comment>
<reference evidence="5 6" key="1">
    <citation type="journal article" date="2014" name="Int. J. Syst. Evol. Microbiol.">
        <title>Complete genome sequence of Corynebacterium casei LMG S-19264T (=DSM 44701T), isolated from a smear-ripened cheese.</title>
        <authorList>
            <consortium name="US DOE Joint Genome Institute (JGI-PGF)"/>
            <person name="Walter F."/>
            <person name="Albersmeier A."/>
            <person name="Kalinowski J."/>
            <person name="Ruckert C."/>
        </authorList>
    </citation>
    <scope>NUCLEOTIDE SEQUENCE [LARGE SCALE GENOMIC DNA]</scope>
    <source>
        <strain evidence="5 6">CECT 8670</strain>
    </source>
</reference>
<organism evidence="5 6">
    <name type="scientific">Polaribacter sejongensis</name>
    <dbReference type="NCBI Taxonomy" id="985043"/>
    <lineage>
        <taxon>Bacteria</taxon>
        <taxon>Pseudomonadati</taxon>
        <taxon>Bacteroidota</taxon>
        <taxon>Flavobacteriia</taxon>
        <taxon>Flavobacteriales</taxon>
        <taxon>Flavobacteriaceae</taxon>
    </lineage>
</organism>
<dbReference type="Pfam" id="PF00884">
    <property type="entry name" value="Sulfatase"/>
    <property type="match status" value="1"/>
</dbReference>
<evidence type="ECO:0000256" key="2">
    <source>
        <dbReference type="ARBA" id="ARBA00022801"/>
    </source>
</evidence>
<evidence type="ECO:0000313" key="6">
    <source>
        <dbReference type="Proteomes" id="UP001228636"/>
    </source>
</evidence>
<dbReference type="InterPro" id="IPR017850">
    <property type="entry name" value="Alkaline_phosphatase_core_sf"/>
</dbReference>
<dbReference type="Proteomes" id="UP001228636">
    <property type="component" value="Unassembled WGS sequence"/>
</dbReference>
<dbReference type="CDD" id="cd16145">
    <property type="entry name" value="ARS_like"/>
    <property type="match status" value="1"/>
</dbReference>
<dbReference type="AlphaFoldDB" id="A0AAJ1QUM1"/>
<feature type="domain" description="Sulfatase N-terminal" evidence="4">
    <location>
        <begin position="42"/>
        <end position="376"/>
    </location>
</feature>
<dbReference type="SUPFAM" id="SSF53649">
    <property type="entry name" value="Alkaline phosphatase-like"/>
    <property type="match status" value="1"/>
</dbReference>
<evidence type="ECO:0000256" key="1">
    <source>
        <dbReference type="ARBA" id="ARBA00008779"/>
    </source>
</evidence>
<evidence type="ECO:0000313" key="5">
    <source>
        <dbReference type="EMBL" id="MDN3618121.1"/>
    </source>
</evidence>
<evidence type="ECO:0000259" key="4">
    <source>
        <dbReference type="Pfam" id="PF00884"/>
    </source>
</evidence>
<sequence>MKNRVKFLLIIAIAAVFFTSCKTVKENKTASITENKEVAKKPNIIYILADDLGYADIGPYGQTKIKTPNLDKMAAEGMIFTNHYSGSTVCMPSRASLLTGYDQGHATVRGNPVWTNSGEPVNLKRHEKTVANELKKVGYKTAILGKWGLSEGNTNGNFPSEHGFDYFLGYKKHAQAHHYYADTLYLNNDPYVLEGNKPLLKQGKYTHDIFANEALSYIEREKDNPFFLYMALTLPHLEITVPEDSKKQYLDLGWPKRKMNTTGHYKNDPEGNTSYAGMVSRMDRDIGRLLDKLKELGIDDNTIVFFSSDNGPEFEKRDKFFNSNGDLRGGKRELYEGGIRVPLIARYPGKVAPSTKSEHISAFWDFLPTVCDIAGVTPENKDINGISFAPELLGKRKDQKEHEYLYWEFNERQGPIQAIRQGDWKLVWLLEKEPELYNLSTDLGEQNNLAKQEPEKLKEMLSILKNVRTENAEFPLETRALAIKKRENKK</sequence>
<proteinExistence type="inferred from homology"/>
<dbReference type="EMBL" id="JAUFQH010000003">
    <property type="protein sequence ID" value="MDN3618121.1"/>
    <property type="molecule type" value="Genomic_DNA"/>
</dbReference>
<dbReference type="GO" id="GO:0004065">
    <property type="term" value="F:arylsulfatase activity"/>
    <property type="evidence" value="ECO:0007669"/>
    <property type="project" value="TreeGrafter"/>
</dbReference>
<protein>
    <submittedName>
        <fullName evidence="5">Arylsulfatase</fullName>
    </submittedName>
</protein>
<feature type="signal peptide" evidence="3">
    <location>
        <begin position="1"/>
        <end position="22"/>
    </location>
</feature>
<evidence type="ECO:0000256" key="3">
    <source>
        <dbReference type="SAM" id="SignalP"/>
    </source>
</evidence>
<dbReference type="PANTHER" id="PTHR42693">
    <property type="entry name" value="ARYLSULFATASE FAMILY MEMBER"/>
    <property type="match status" value="1"/>
</dbReference>
<accession>A0AAJ1QUM1</accession>
<name>A0AAJ1QUM1_9FLAO</name>
<dbReference type="PROSITE" id="PS51257">
    <property type="entry name" value="PROKAR_LIPOPROTEIN"/>
    <property type="match status" value="1"/>
</dbReference>
<dbReference type="Gene3D" id="3.30.1120.10">
    <property type="match status" value="1"/>
</dbReference>
<comment type="similarity">
    <text evidence="1">Belongs to the sulfatase family.</text>
</comment>
<keyword evidence="3" id="KW-0732">Signal</keyword>